<evidence type="ECO:0000313" key="3">
    <source>
        <dbReference type="Proteomes" id="UP001204015"/>
    </source>
</evidence>
<protein>
    <submittedName>
        <fullName evidence="2">DUF3108 domain-containing protein</fullName>
    </submittedName>
</protein>
<sequence>MKKLRYLFSLMFFLTVISASAQCGFRNTAFKSGEFLIYNMYYNWKFVWVKAGTASMYTVASRYNGREAYRCSLTCSGNHRVDDLYVLRDTLLCYNTLDLAPLYYRKGAREGKRYTVDQVFYTYPNGKCHIRQHRLRHDGRSQWQANTYNDCVFDMLSIYLRARSFNPKGWKKGYEVKFPLVDGNSRNVAELKFDKIENIKADNGHTYRCLRLAYLEWNKKKRKMDRIVDFYVTDDQNHLPVVLDMYLRFGHAKAYLVGMRGLRNPTAAQVR</sequence>
<dbReference type="Proteomes" id="UP001204015">
    <property type="component" value="Unassembled WGS sequence"/>
</dbReference>
<dbReference type="EMBL" id="JAMXLY010000022">
    <property type="protein sequence ID" value="MCO6025622.1"/>
    <property type="molecule type" value="Genomic_DNA"/>
</dbReference>
<dbReference type="Pfam" id="PF11306">
    <property type="entry name" value="DUF3108"/>
    <property type="match status" value="1"/>
</dbReference>
<proteinExistence type="predicted"/>
<evidence type="ECO:0000313" key="2">
    <source>
        <dbReference type="EMBL" id="MCO6025622.1"/>
    </source>
</evidence>
<feature type="chain" id="PRO_5045208421" evidence="1">
    <location>
        <begin position="22"/>
        <end position="271"/>
    </location>
</feature>
<dbReference type="RefSeq" id="WP_252760980.1">
    <property type="nucleotide sequence ID" value="NZ_JAMXLY010000022.1"/>
</dbReference>
<comment type="caution">
    <text evidence="2">The sequence shown here is derived from an EMBL/GenBank/DDBJ whole genome shotgun (WGS) entry which is preliminary data.</text>
</comment>
<organism evidence="2 3">
    <name type="scientific">Segatella cerevisiae</name>
    <dbReference type="NCBI Taxonomy" id="2053716"/>
    <lineage>
        <taxon>Bacteria</taxon>
        <taxon>Pseudomonadati</taxon>
        <taxon>Bacteroidota</taxon>
        <taxon>Bacteroidia</taxon>
        <taxon>Bacteroidales</taxon>
        <taxon>Prevotellaceae</taxon>
        <taxon>Segatella</taxon>
    </lineage>
</organism>
<feature type="signal peptide" evidence="1">
    <location>
        <begin position="1"/>
        <end position="21"/>
    </location>
</feature>
<evidence type="ECO:0000256" key="1">
    <source>
        <dbReference type="SAM" id="SignalP"/>
    </source>
</evidence>
<dbReference type="InterPro" id="IPR021457">
    <property type="entry name" value="DUF3108"/>
</dbReference>
<name>A0ABT1BYW9_9BACT</name>
<accession>A0ABT1BYW9</accession>
<keyword evidence="1" id="KW-0732">Signal</keyword>
<gene>
    <name evidence="2" type="ORF">NG821_07185</name>
</gene>
<reference evidence="2 3" key="1">
    <citation type="submission" date="2022-06" db="EMBL/GenBank/DDBJ databases">
        <title>A taxonomic note on the genus Prevotella: Description of four novel genera and emended description of the genera Hallella and Xylanibacter.</title>
        <authorList>
            <person name="Hitch T.C.A."/>
        </authorList>
    </citation>
    <scope>NUCLEOTIDE SEQUENCE [LARGE SCALE GENOMIC DNA]</scope>
    <source>
        <strain evidence="2 3">DSM 100619</strain>
    </source>
</reference>
<keyword evidence="3" id="KW-1185">Reference proteome</keyword>